<dbReference type="RefSeq" id="WP_137424628.1">
    <property type="nucleotide sequence ID" value="NZ_CP040098.1"/>
</dbReference>
<evidence type="ECO:0000256" key="7">
    <source>
        <dbReference type="ARBA" id="ARBA00022984"/>
    </source>
</evidence>
<dbReference type="Gene3D" id="3.90.190.20">
    <property type="entry name" value="Mur ligase, C-terminal domain"/>
    <property type="match status" value="1"/>
</dbReference>
<comment type="catalytic activity">
    <reaction evidence="10 11">
        <text>D-alanyl-D-alanine + UDP-N-acetyl-alpha-D-muramoyl-L-alanyl-gamma-D-glutamyl-meso-2,6-diaminopimelate + ATP = UDP-N-acetyl-alpha-D-muramoyl-L-alanyl-gamma-D-glutamyl-meso-2,6-diaminopimeloyl-D-alanyl-D-alanine + ADP + phosphate + H(+)</text>
        <dbReference type="Rhea" id="RHEA:28374"/>
        <dbReference type="ChEBI" id="CHEBI:15378"/>
        <dbReference type="ChEBI" id="CHEBI:30616"/>
        <dbReference type="ChEBI" id="CHEBI:43474"/>
        <dbReference type="ChEBI" id="CHEBI:57822"/>
        <dbReference type="ChEBI" id="CHEBI:61386"/>
        <dbReference type="ChEBI" id="CHEBI:83905"/>
        <dbReference type="ChEBI" id="CHEBI:456216"/>
        <dbReference type="EC" id="6.3.2.10"/>
    </reaction>
</comment>
<dbReference type="PANTHER" id="PTHR43024">
    <property type="entry name" value="UDP-N-ACETYLMURAMOYL-TRIPEPTIDE--D-ALANYL-D-ALANINE LIGASE"/>
    <property type="match status" value="1"/>
</dbReference>
<dbReference type="InterPro" id="IPR013221">
    <property type="entry name" value="Mur_ligase_cen"/>
</dbReference>
<evidence type="ECO:0000313" key="15">
    <source>
        <dbReference type="EMBL" id="QCQ22455.1"/>
    </source>
</evidence>
<dbReference type="InterPro" id="IPR005863">
    <property type="entry name" value="UDP-N-AcMur_synth"/>
</dbReference>
<feature type="binding site" evidence="10">
    <location>
        <begin position="119"/>
        <end position="125"/>
    </location>
    <ligand>
        <name>ATP</name>
        <dbReference type="ChEBI" id="CHEBI:30616"/>
    </ligand>
</feature>
<evidence type="ECO:0000256" key="5">
    <source>
        <dbReference type="ARBA" id="ARBA00022840"/>
    </source>
</evidence>
<keyword evidence="9 10" id="KW-0961">Cell wall biogenesis/degradation</keyword>
<keyword evidence="6 10" id="KW-0133">Cell shape</keyword>
<evidence type="ECO:0000259" key="14">
    <source>
        <dbReference type="Pfam" id="PF08245"/>
    </source>
</evidence>
<dbReference type="PANTHER" id="PTHR43024:SF1">
    <property type="entry name" value="UDP-N-ACETYLMURAMOYL-TRIPEPTIDE--D-ALANYL-D-ALANINE LIGASE"/>
    <property type="match status" value="1"/>
</dbReference>
<dbReference type="GO" id="GO:0071555">
    <property type="term" value="P:cell wall organization"/>
    <property type="evidence" value="ECO:0007669"/>
    <property type="project" value="UniProtKB-KW"/>
</dbReference>
<evidence type="ECO:0000256" key="8">
    <source>
        <dbReference type="ARBA" id="ARBA00023306"/>
    </source>
</evidence>
<dbReference type="EMBL" id="CP040098">
    <property type="protein sequence ID" value="QCQ22455.1"/>
    <property type="molecule type" value="Genomic_DNA"/>
</dbReference>
<evidence type="ECO:0000256" key="6">
    <source>
        <dbReference type="ARBA" id="ARBA00022960"/>
    </source>
</evidence>
<dbReference type="Proteomes" id="UP000298602">
    <property type="component" value="Chromosome"/>
</dbReference>
<dbReference type="GO" id="GO:0008360">
    <property type="term" value="P:regulation of cell shape"/>
    <property type="evidence" value="ECO:0007669"/>
    <property type="project" value="UniProtKB-KW"/>
</dbReference>
<keyword evidence="7 10" id="KW-0573">Peptidoglycan synthesis</keyword>
<evidence type="ECO:0000256" key="11">
    <source>
        <dbReference type="RuleBase" id="RU004136"/>
    </source>
</evidence>
<reference evidence="15 16" key="1">
    <citation type="submission" date="2019-05" db="EMBL/GenBank/DDBJ databases">
        <title>The Complete Genome Sequence of the n-alkane-degrading Desulfoglaeba alkanexedens ALDC reveals multiple alkylsuccinate synthase gene clusters.</title>
        <authorList>
            <person name="Callaghan A.V."/>
            <person name="Davidova I.A."/>
            <person name="Duncan K.E."/>
            <person name="Morris B."/>
            <person name="McInerney M.J."/>
        </authorList>
    </citation>
    <scope>NUCLEOTIDE SEQUENCE [LARGE SCALE GENOMIC DNA]</scope>
    <source>
        <strain evidence="15 16">ALDC</strain>
    </source>
</reference>
<proteinExistence type="inferred from homology"/>
<evidence type="ECO:0000256" key="9">
    <source>
        <dbReference type="ARBA" id="ARBA00023316"/>
    </source>
</evidence>
<dbReference type="Pfam" id="PF02875">
    <property type="entry name" value="Mur_ligase_C"/>
    <property type="match status" value="1"/>
</dbReference>
<dbReference type="SUPFAM" id="SSF63418">
    <property type="entry name" value="MurE/MurF N-terminal domain"/>
    <property type="match status" value="1"/>
</dbReference>
<dbReference type="InterPro" id="IPR004101">
    <property type="entry name" value="Mur_ligase_C"/>
</dbReference>
<keyword evidence="1 10" id="KW-0963">Cytoplasm</keyword>
<dbReference type="InterPro" id="IPR051046">
    <property type="entry name" value="MurCDEF_CellWall_CoF430Synth"/>
</dbReference>
<dbReference type="Pfam" id="PF08245">
    <property type="entry name" value="Mur_ligase_M"/>
    <property type="match status" value="1"/>
</dbReference>
<sequence>MTEEVKVDWSVSRIIEATGGRLVRGGMGASVREISTDSRRIGPGDAFVALVGENHDAHRFLAQAVDRGAAVLVVSREEAVSTVRGDVPIVLVEDTLRALGDLGRYRRNRAAIPVVGITGSNGKTSTKEMVAAVLSTRWKVLKNAGNFNNLIGVPLTLLSLDSSHEVAVIEMGINVPGEMERLVAVAEPTVGLITNIHPAHLDGLRSEDAILLEKAALWRALGRDGLAVVNRDDERLDRLASSIPARKVTFSSKSREAHVRASGRPDFSGGRTRFAVDFEGKVLPVTLAVIGEHQMHNAVAAAAVGYGLGLSPEAVVEGLNGHRPVPQRMETLSLPDGTIIINDTYNANPVSVMEAVRTAVQVAGKRPVVVVLGEMRELGPQSPQYHRRVGRRIGGLGLSRLITQGPLAQEISRGAREVGFPAYRCCHVENHEEAVAELLHHWYPGAWILLKGSRGMRMERVLEAILQRMGPPGRPAGEEESA</sequence>
<keyword evidence="5 10" id="KW-0067">ATP-binding</keyword>
<keyword evidence="8 10" id="KW-0131">Cell cycle</keyword>
<dbReference type="AlphaFoldDB" id="A0A4P8L5U1"/>
<evidence type="ECO:0000259" key="13">
    <source>
        <dbReference type="Pfam" id="PF02875"/>
    </source>
</evidence>
<accession>A0A4P8L5U1</accession>
<feature type="domain" description="Mur ligase C-terminal" evidence="13">
    <location>
        <begin position="328"/>
        <end position="454"/>
    </location>
</feature>
<evidence type="ECO:0000256" key="1">
    <source>
        <dbReference type="ARBA" id="ARBA00022490"/>
    </source>
</evidence>
<gene>
    <name evidence="10" type="primary">murF</name>
    <name evidence="15" type="ORF">FDQ92_09950</name>
</gene>
<comment type="function">
    <text evidence="10 11">Involved in cell wall formation. Catalyzes the final step in the synthesis of UDP-N-acetylmuramoyl-pentapeptide, the precursor of murein.</text>
</comment>
<dbReference type="HAMAP" id="MF_02019">
    <property type="entry name" value="MurF"/>
    <property type="match status" value="1"/>
</dbReference>
<evidence type="ECO:0000256" key="4">
    <source>
        <dbReference type="ARBA" id="ARBA00022741"/>
    </source>
</evidence>
<protein>
    <recommendedName>
        <fullName evidence="10 11">UDP-N-acetylmuramoyl-tripeptide--D-alanyl-D-alanine ligase</fullName>
        <ecNumber evidence="10 11">6.3.2.10</ecNumber>
    </recommendedName>
    <alternativeName>
        <fullName evidence="10">D-alanyl-D-alanine-adding enzyme</fullName>
    </alternativeName>
</protein>
<evidence type="ECO:0000259" key="12">
    <source>
        <dbReference type="Pfam" id="PF01225"/>
    </source>
</evidence>
<dbReference type="Pfam" id="PF01225">
    <property type="entry name" value="Mur_ligase"/>
    <property type="match status" value="1"/>
</dbReference>
<dbReference type="GO" id="GO:0051301">
    <property type="term" value="P:cell division"/>
    <property type="evidence" value="ECO:0007669"/>
    <property type="project" value="UniProtKB-KW"/>
</dbReference>
<dbReference type="EC" id="6.3.2.10" evidence="10 11"/>
<dbReference type="OrthoDB" id="9801978at2"/>
<evidence type="ECO:0000256" key="3">
    <source>
        <dbReference type="ARBA" id="ARBA00022618"/>
    </source>
</evidence>
<dbReference type="InterPro" id="IPR000713">
    <property type="entry name" value="Mur_ligase_N"/>
</dbReference>
<evidence type="ECO:0000256" key="2">
    <source>
        <dbReference type="ARBA" id="ARBA00022598"/>
    </source>
</evidence>
<dbReference type="GO" id="GO:0008766">
    <property type="term" value="F:UDP-N-acetylmuramoylalanyl-D-glutamyl-2,6-diaminopimelate-D-alanyl-D-alanine ligase activity"/>
    <property type="evidence" value="ECO:0007669"/>
    <property type="project" value="RHEA"/>
</dbReference>
<dbReference type="SUPFAM" id="SSF53623">
    <property type="entry name" value="MurD-like peptide ligases, catalytic domain"/>
    <property type="match status" value="1"/>
</dbReference>
<dbReference type="Gene3D" id="3.40.1190.10">
    <property type="entry name" value="Mur-like, catalytic domain"/>
    <property type="match status" value="1"/>
</dbReference>
<organism evidence="15 16">
    <name type="scientific">Desulfoglaeba alkanexedens ALDC</name>
    <dbReference type="NCBI Taxonomy" id="980445"/>
    <lineage>
        <taxon>Bacteria</taxon>
        <taxon>Pseudomonadati</taxon>
        <taxon>Thermodesulfobacteriota</taxon>
        <taxon>Syntrophobacteria</taxon>
        <taxon>Syntrophobacterales</taxon>
        <taxon>Syntrophobacteraceae</taxon>
        <taxon>Desulfoglaeba</taxon>
    </lineage>
</organism>
<feature type="domain" description="Mur ligase N-terminal catalytic" evidence="12">
    <location>
        <begin position="31"/>
        <end position="104"/>
    </location>
</feature>
<feature type="domain" description="Mur ligase central" evidence="14">
    <location>
        <begin position="117"/>
        <end position="304"/>
    </location>
</feature>
<comment type="subcellular location">
    <subcellularLocation>
        <location evidence="10 11">Cytoplasm</location>
    </subcellularLocation>
</comment>
<dbReference type="GO" id="GO:0009252">
    <property type="term" value="P:peptidoglycan biosynthetic process"/>
    <property type="evidence" value="ECO:0007669"/>
    <property type="project" value="UniProtKB-UniRule"/>
</dbReference>
<comment type="similarity">
    <text evidence="10">Belongs to the MurCDEF family. MurF subfamily.</text>
</comment>
<dbReference type="SUPFAM" id="SSF53244">
    <property type="entry name" value="MurD-like peptide ligases, peptide-binding domain"/>
    <property type="match status" value="1"/>
</dbReference>
<dbReference type="InterPro" id="IPR035911">
    <property type="entry name" value="MurE/MurF_N"/>
</dbReference>
<keyword evidence="2 10" id="KW-0436">Ligase</keyword>
<dbReference type="NCBIfam" id="TIGR01143">
    <property type="entry name" value="murF"/>
    <property type="match status" value="1"/>
</dbReference>
<dbReference type="Gene3D" id="3.40.1390.10">
    <property type="entry name" value="MurE/MurF, N-terminal domain"/>
    <property type="match status" value="1"/>
</dbReference>
<dbReference type="KEGG" id="dax:FDQ92_09950"/>
<dbReference type="GO" id="GO:0047480">
    <property type="term" value="F:UDP-N-acetylmuramoyl-tripeptide-D-alanyl-D-alanine ligase activity"/>
    <property type="evidence" value="ECO:0007669"/>
    <property type="project" value="UniProtKB-UniRule"/>
</dbReference>
<dbReference type="InterPro" id="IPR036565">
    <property type="entry name" value="Mur-like_cat_sf"/>
</dbReference>
<dbReference type="GO" id="GO:0005737">
    <property type="term" value="C:cytoplasm"/>
    <property type="evidence" value="ECO:0007669"/>
    <property type="project" value="UniProtKB-SubCell"/>
</dbReference>
<keyword evidence="3 10" id="KW-0132">Cell division</keyword>
<dbReference type="UniPathway" id="UPA00219"/>
<dbReference type="InterPro" id="IPR036615">
    <property type="entry name" value="Mur_ligase_C_dom_sf"/>
</dbReference>
<name>A0A4P8L5U1_9BACT</name>
<evidence type="ECO:0000313" key="16">
    <source>
        <dbReference type="Proteomes" id="UP000298602"/>
    </source>
</evidence>
<keyword evidence="4 10" id="KW-0547">Nucleotide-binding</keyword>
<evidence type="ECO:0000256" key="10">
    <source>
        <dbReference type="HAMAP-Rule" id="MF_02019"/>
    </source>
</evidence>
<comment type="pathway">
    <text evidence="10 11">Cell wall biogenesis; peptidoglycan biosynthesis.</text>
</comment>
<keyword evidence="16" id="KW-1185">Reference proteome</keyword>
<reference evidence="15 16" key="2">
    <citation type="submission" date="2019-05" db="EMBL/GenBank/DDBJ databases">
        <authorList>
            <person name="Suflita J.M."/>
            <person name="Marks C.R."/>
        </authorList>
    </citation>
    <scope>NUCLEOTIDE SEQUENCE [LARGE SCALE GENOMIC DNA]</scope>
    <source>
        <strain evidence="15 16">ALDC</strain>
    </source>
</reference>
<dbReference type="GO" id="GO:0005524">
    <property type="term" value="F:ATP binding"/>
    <property type="evidence" value="ECO:0007669"/>
    <property type="project" value="UniProtKB-UniRule"/>
</dbReference>